<evidence type="ECO:0000313" key="1">
    <source>
        <dbReference type="EMBL" id="VDI51058.1"/>
    </source>
</evidence>
<name>A0A8B6FLG8_MYTGA</name>
<sequence>MELHDDHSEYPLAPEKLKVTDEMLSPYAKKLLEDLDLKGTSTEKLIPNLYPKEKYVDMMEDNHLFDTSEYDPNHPLHSTLNKKVLGKMKDETHGIPIQEFVGLKSKMYSLIYEENKQLCEKKTAKGIKKSVIKHDTRHEHYKQCLFNKEIHMSTMTQIRSYDHKLYNISINKLGLSPYDDKRYLLDDGIQSLAYGHWRI</sequence>
<organism evidence="1 2">
    <name type="scientific">Mytilus galloprovincialis</name>
    <name type="common">Mediterranean mussel</name>
    <dbReference type="NCBI Taxonomy" id="29158"/>
    <lineage>
        <taxon>Eukaryota</taxon>
        <taxon>Metazoa</taxon>
        <taxon>Spiralia</taxon>
        <taxon>Lophotrochozoa</taxon>
        <taxon>Mollusca</taxon>
        <taxon>Bivalvia</taxon>
        <taxon>Autobranchia</taxon>
        <taxon>Pteriomorphia</taxon>
        <taxon>Mytilida</taxon>
        <taxon>Mytiloidea</taxon>
        <taxon>Mytilidae</taxon>
        <taxon>Mytilinae</taxon>
        <taxon>Mytilus</taxon>
    </lineage>
</organism>
<gene>
    <name evidence="1" type="ORF">MGAL_10B061555</name>
</gene>
<dbReference type="InterPro" id="IPR043502">
    <property type="entry name" value="DNA/RNA_pol_sf"/>
</dbReference>
<keyword evidence="2" id="KW-1185">Reference proteome</keyword>
<dbReference type="AlphaFoldDB" id="A0A8B6FLG8"/>
<reference evidence="1" key="1">
    <citation type="submission" date="2018-11" db="EMBL/GenBank/DDBJ databases">
        <authorList>
            <person name="Alioto T."/>
            <person name="Alioto T."/>
        </authorList>
    </citation>
    <scope>NUCLEOTIDE SEQUENCE</scope>
</reference>
<comment type="caution">
    <text evidence="1">The sequence shown here is derived from an EMBL/GenBank/DDBJ whole genome shotgun (WGS) entry which is preliminary data.</text>
</comment>
<dbReference type="OrthoDB" id="6133181at2759"/>
<dbReference type="SUPFAM" id="SSF56672">
    <property type="entry name" value="DNA/RNA polymerases"/>
    <property type="match status" value="1"/>
</dbReference>
<evidence type="ECO:0000313" key="2">
    <source>
        <dbReference type="Proteomes" id="UP000596742"/>
    </source>
</evidence>
<dbReference type="PANTHER" id="PTHR31511">
    <property type="entry name" value="PROTEIN CBG23764"/>
    <property type="match status" value="1"/>
</dbReference>
<proteinExistence type="predicted"/>
<dbReference type="EMBL" id="UYJE01007019">
    <property type="protein sequence ID" value="VDI51058.1"/>
    <property type="molecule type" value="Genomic_DNA"/>
</dbReference>
<protein>
    <submittedName>
        <fullName evidence="1">Uncharacterized protein</fullName>
    </submittedName>
</protein>
<accession>A0A8B6FLG8</accession>
<dbReference type="PANTHER" id="PTHR31511:SF12">
    <property type="entry name" value="RHO TERMINATION FACTOR N-TERMINAL DOMAIN-CONTAINING PROTEIN"/>
    <property type="match status" value="1"/>
</dbReference>
<dbReference type="Proteomes" id="UP000596742">
    <property type="component" value="Unassembled WGS sequence"/>
</dbReference>